<evidence type="ECO:0000259" key="2">
    <source>
        <dbReference type="Pfam" id="PF01882"/>
    </source>
</evidence>
<evidence type="ECO:0000313" key="3">
    <source>
        <dbReference type="EMBL" id="RDX02045.1"/>
    </source>
</evidence>
<keyword evidence="4" id="KW-1185">Reference proteome</keyword>
<accession>A0A3D8TT45</accession>
<dbReference type="EMBL" id="LARY01000001">
    <property type="protein sequence ID" value="RDX02045.1"/>
    <property type="molecule type" value="Genomic_DNA"/>
</dbReference>
<comment type="caution">
    <text evidence="3">The sequence shown here is derived from an EMBL/GenBank/DDBJ whole genome shotgun (WGS) entry which is preliminary data.</text>
</comment>
<gene>
    <name evidence="3" type="ORF">UR08_00395</name>
</gene>
<keyword evidence="1" id="KW-1133">Transmembrane helix</keyword>
<protein>
    <recommendedName>
        <fullName evidence="2">DUF58 domain-containing protein</fullName>
    </recommendedName>
</protein>
<evidence type="ECO:0000313" key="4">
    <source>
        <dbReference type="Proteomes" id="UP000257055"/>
    </source>
</evidence>
<dbReference type="AlphaFoldDB" id="A0A3D8TT45"/>
<organism evidence="3 4">
    <name type="scientific">Listeria kieliensis</name>
    <dbReference type="NCBI Taxonomy" id="1621700"/>
    <lineage>
        <taxon>Bacteria</taxon>
        <taxon>Bacillati</taxon>
        <taxon>Bacillota</taxon>
        <taxon>Bacilli</taxon>
        <taxon>Bacillales</taxon>
        <taxon>Listeriaceae</taxon>
        <taxon>Listeria</taxon>
    </lineage>
</organism>
<feature type="transmembrane region" description="Helical" evidence="1">
    <location>
        <begin position="7"/>
        <end position="29"/>
    </location>
</feature>
<keyword evidence="1" id="KW-0812">Transmembrane</keyword>
<feature type="transmembrane region" description="Helical" evidence="1">
    <location>
        <begin position="35"/>
        <end position="55"/>
    </location>
</feature>
<dbReference type="RefSeq" id="WP_115751704.1">
    <property type="nucleotide sequence ID" value="NZ_LARY01000001.1"/>
</dbReference>
<proteinExistence type="predicted"/>
<sequence length="378" mass="42847">MNKLRPLFLASKWVGLVLLFAGLIVYTLFQGDNASWFLTYFFGLVLLFILVLSLYRLKNWRFVRKFNKQEYFAGDAIDIELLLTRKSHFPVSYLLVRQPIPNSLLAGHTLRELAFPFFKNTLALPFETLEAKRGIHRFAPLELRTSDPLGLIERSITTGEAETLTVFPAYFPEIADKLSEAAPERGKNATHWTIKKNDNLHGLREYSAGDRIASIDWKTTAKTGTMMTREFENSAKSRMSVGFFGAPHPDFEAALSAAYSFVRKMVEENGELRVALFGSPSETLDFNQGKKHLSELSHAFAKIKPQEPAVLLPLLQEELAQSEHLLLFTSTTSEALLREVHKWGENKVTLVALQENGPRHPQIIYLSKMALSRRKGGF</sequence>
<feature type="domain" description="DUF58" evidence="2">
    <location>
        <begin position="203"/>
        <end position="309"/>
    </location>
</feature>
<dbReference type="Proteomes" id="UP000257055">
    <property type="component" value="Unassembled WGS sequence"/>
</dbReference>
<evidence type="ECO:0000256" key="1">
    <source>
        <dbReference type="SAM" id="Phobius"/>
    </source>
</evidence>
<reference evidence="4" key="1">
    <citation type="submission" date="2015-04" db="EMBL/GenBank/DDBJ databases">
        <authorList>
            <person name="Schardt J."/>
            <person name="Mueller-Herbst S."/>
            <person name="Scherer S."/>
            <person name="Huptas C."/>
        </authorList>
    </citation>
    <scope>NUCLEOTIDE SEQUENCE [LARGE SCALE GENOMIC DNA]</scope>
    <source>
        <strain evidence="4">Kiel-L1</strain>
    </source>
</reference>
<dbReference type="PANTHER" id="PTHR34351">
    <property type="entry name" value="SLR1927 PROTEIN-RELATED"/>
    <property type="match status" value="1"/>
</dbReference>
<dbReference type="PANTHER" id="PTHR34351:SF2">
    <property type="entry name" value="DUF58 DOMAIN-CONTAINING PROTEIN"/>
    <property type="match status" value="1"/>
</dbReference>
<dbReference type="InterPro" id="IPR002881">
    <property type="entry name" value="DUF58"/>
</dbReference>
<dbReference type="Pfam" id="PF01882">
    <property type="entry name" value="DUF58"/>
    <property type="match status" value="1"/>
</dbReference>
<name>A0A3D8TT45_9LIST</name>
<keyword evidence="1" id="KW-0472">Membrane</keyword>